<proteinExistence type="predicted"/>
<organism evidence="1 2">
    <name type="scientific">Akkermansia massiliensis</name>
    <dbReference type="NCBI Taxonomy" id="2927224"/>
    <lineage>
        <taxon>Bacteria</taxon>
        <taxon>Pseudomonadati</taxon>
        <taxon>Verrucomicrobiota</taxon>
        <taxon>Verrucomicrobiia</taxon>
        <taxon>Verrucomicrobiales</taxon>
        <taxon>Akkermansiaceae</taxon>
        <taxon>Akkermansia</taxon>
    </lineage>
</organism>
<name>A0AAE6W325_9BACT</name>
<reference evidence="1" key="1">
    <citation type="submission" date="2018-05" db="EMBL/GenBank/DDBJ databases">
        <title>Complete genome sequnece of Akkermansia muciniphila EB-AMDK-40.</title>
        <authorList>
            <person name="Nam Y.-D."/>
            <person name="Chung W.-H."/>
            <person name="Park Y.S."/>
            <person name="Kang J."/>
        </authorList>
    </citation>
    <scope>NUCLEOTIDE SEQUENCE</scope>
    <source>
        <strain evidence="1">EB-AMDK-40</strain>
    </source>
</reference>
<evidence type="ECO:0000313" key="1">
    <source>
        <dbReference type="EMBL" id="QHV64245.1"/>
    </source>
</evidence>
<evidence type="ECO:0000313" key="2">
    <source>
        <dbReference type="Proteomes" id="UP000642553"/>
    </source>
</evidence>
<accession>A0AAE6W325</accession>
<gene>
    <name evidence="1" type="ORF">DMI76_13135</name>
</gene>
<protein>
    <submittedName>
        <fullName evidence="1">Uncharacterized protein</fullName>
    </submittedName>
</protein>
<dbReference type="EMBL" id="CP029701">
    <property type="protein sequence ID" value="QHV64245.1"/>
    <property type="molecule type" value="Genomic_DNA"/>
</dbReference>
<dbReference type="RefSeq" id="WP_102721433.1">
    <property type="nucleotide sequence ID" value="NZ_CP029701.1"/>
</dbReference>
<sequence>MKNNTANNQTAPGGKMPGARIYKTRLINPKGKEVIEHIVGAARGMVESMPREQLEGIAGAILSELLLAQIMDVSEITVKRLNELLCLVGVIVKVSGQKGGNPDRDGKNES</sequence>
<dbReference type="Proteomes" id="UP000642553">
    <property type="component" value="Chromosome"/>
</dbReference>
<dbReference type="AlphaFoldDB" id="A0AAE6W325"/>